<dbReference type="Gene3D" id="3.30.70.80">
    <property type="entry name" value="Peptidase S8 propeptide/proteinase inhibitor I9"/>
    <property type="match status" value="1"/>
</dbReference>
<dbReference type="InterPro" id="IPR034193">
    <property type="entry name" value="PCSK9_ProteinaseK-like"/>
</dbReference>
<dbReference type="Pfam" id="PF05922">
    <property type="entry name" value="Inhibitor_I9"/>
    <property type="match status" value="1"/>
</dbReference>
<dbReference type="PANTHER" id="PTHR43806:SF11">
    <property type="entry name" value="CEREVISIN-RELATED"/>
    <property type="match status" value="1"/>
</dbReference>
<gene>
    <name evidence="11" type="primary">FGENESH: predicted gene_9.357</name>
    <name evidence="11" type="ORF">BN2166_0050110</name>
</gene>
<dbReference type="PROSITE" id="PS00137">
    <property type="entry name" value="SUBTILASE_HIS"/>
    <property type="match status" value="1"/>
</dbReference>
<dbReference type="SUPFAM" id="SSF52743">
    <property type="entry name" value="Subtilisin-like"/>
    <property type="match status" value="1"/>
</dbReference>
<proteinExistence type="inferred from homology"/>
<name>A0A0K3CL16_RHOTO</name>
<organism evidence="11 12">
    <name type="scientific">Rhodotorula toruloides</name>
    <name type="common">Yeast</name>
    <name type="synonym">Rhodosporidium toruloides</name>
    <dbReference type="NCBI Taxonomy" id="5286"/>
    <lineage>
        <taxon>Eukaryota</taxon>
        <taxon>Fungi</taxon>
        <taxon>Dikarya</taxon>
        <taxon>Basidiomycota</taxon>
        <taxon>Pucciniomycotina</taxon>
        <taxon>Microbotryomycetes</taxon>
        <taxon>Sporidiobolales</taxon>
        <taxon>Sporidiobolaceae</taxon>
        <taxon>Rhodotorula</taxon>
    </lineage>
</organism>
<dbReference type="InterPro" id="IPR023828">
    <property type="entry name" value="Peptidase_S8_Ser-AS"/>
</dbReference>
<evidence type="ECO:0000259" key="9">
    <source>
        <dbReference type="Pfam" id="PF00082"/>
    </source>
</evidence>
<reference evidence="11 12" key="1">
    <citation type="submission" date="2015-07" db="EMBL/GenBank/DDBJ databases">
        <authorList>
            <person name="Cajimat M.N.B."/>
            <person name="Milazzo M.L."/>
            <person name="Fulhorst C.F."/>
        </authorList>
    </citation>
    <scope>NUCLEOTIDE SEQUENCE [LARGE SCALE GENOMIC DNA]</scope>
    <source>
        <strain evidence="11">Single colony</strain>
    </source>
</reference>
<dbReference type="Gene3D" id="3.40.50.200">
    <property type="entry name" value="Peptidase S8/S53 domain"/>
    <property type="match status" value="1"/>
</dbReference>
<evidence type="ECO:0000256" key="7">
    <source>
        <dbReference type="SAM" id="Coils"/>
    </source>
</evidence>
<evidence type="ECO:0000256" key="2">
    <source>
        <dbReference type="ARBA" id="ARBA00022670"/>
    </source>
</evidence>
<dbReference type="InterPro" id="IPR015500">
    <property type="entry name" value="Peptidase_S8_subtilisin-rel"/>
</dbReference>
<evidence type="ECO:0008006" key="13">
    <source>
        <dbReference type="Google" id="ProtNLM"/>
    </source>
</evidence>
<feature type="domain" description="Inhibitor I9" evidence="10">
    <location>
        <begin position="133"/>
        <end position="230"/>
    </location>
</feature>
<dbReference type="AlphaFoldDB" id="A0A0K3CL16"/>
<dbReference type="PANTHER" id="PTHR43806">
    <property type="entry name" value="PEPTIDASE S8"/>
    <property type="match status" value="1"/>
</dbReference>
<accession>A0A0K3CL16</accession>
<evidence type="ECO:0000256" key="8">
    <source>
        <dbReference type="SAM" id="MobiDB-lite"/>
    </source>
</evidence>
<keyword evidence="3 5" id="KW-0378">Hydrolase</keyword>
<dbReference type="InterPro" id="IPR036852">
    <property type="entry name" value="Peptidase_S8/S53_dom_sf"/>
</dbReference>
<feature type="active site" description="Charge relay system" evidence="5">
    <location>
        <position position="353"/>
    </location>
</feature>
<dbReference type="OMA" id="PKRGKWR"/>
<dbReference type="InterPro" id="IPR022398">
    <property type="entry name" value="Peptidase_S8_His-AS"/>
</dbReference>
<evidence type="ECO:0000256" key="6">
    <source>
        <dbReference type="RuleBase" id="RU003355"/>
    </source>
</evidence>
<dbReference type="GO" id="GO:0006508">
    <property type="term" value="P:proteolysis"/>
    <property type="evidence" value="ECO:0007669"/>
    <property type="project" value="UniProtKB-KW"/>
</dbReference>
<dbReference type="InterPro" id="IPR000209">
    <property type="entry name" value="Peptidase_S8/S53_dom"/>
</dbReference>
<dbReference type="InterPro" id="IPR050131">
    <property type="entry name" value="Peptidase_S8_subtilisin-like"/>
</dbReference>
<feature type="active site" description="Charge relay system" evidence="5">
    <location>
        <position position="519"/>
    </location>
</feature>
<dbReference type="PROSITE" id="PS00138">
    <property type="entry name" value="SUBTILASE_SER"/>
    <property type="match status" value="1"/>
</dbReference>
<keyword evidence="12" id="KW-1185">Reference proteome</keyword>
<feature type="domain" description="Peptidase S8/S53" evidence="9">
    <location>
        <begin position="320"/>
        <end position="563"/>
    </location>
</feature>
<protein>
    <recommendedName>
        <fullName evidence="13">Peptidase S8/S53 domain-containing protein</fullName>
    </recommendedName>
</protein>
<keyword evidence="4 5" id="KW-0720">Serine protease</keyword>
<dbReference type="Proteomes" id="UP000199069">
    <property type="component" value="Unassembled WGS sequence"/>
</dbReference>
<keyword evidence="7" id="KW-0175">Coiled coil</keyword>
<dbReference type="InterPro" id="IPR023827">
    <property type="entry name" value="Peptidase_S8_Asp-AS"/>
</dbReference>
<dbReference type="InterPro" id="IPR037045">
    <property type="entry name" value="S8pro/Inhibitor_I9_sf"/>
</dbReference>
<feature type="region of interest" description="Disordered" evidence="8">
    <location>
        <begin position="1"/>
        <end position="37"/>
    </location>
</feature>
<evidence type="ECO:0000256" key="3">
    <source>
        <dbReference type="ARBA" id="ARBA00022801"/>
    </source>
</evidence>
<comment type="similarity">
    <text evidence="1 5 6">Belongs to the peptidase S8 family.</text>
</comment>
<dbReference type="InterPro" id="IPR010259">
    <property type="entry name" value="S8pro/Inhibitor_I9"/>
</dbReference>
<evidence type="ECO:0000256" key="4">
    <source>
        <dbReference type="ARBA" id="ARBA00022825"/>
    </source>
</evidence>
<dbReference type="GO" id="GO:0005615">
    <property type="term" value="C:extracellular space"/>
    <property type="evidence" value="ECO:0007669"/>
    <property type="project" value="TreeGrafter"/>
</dbReference>
<evidence type="ECO:0000259" key="10">
    <source>
        <dbReference type="Pfam" id="PF05922"/>
    </source>
</evidence>
<dbReference type="PROSITE" id="PS00136">
    <property type="entry name" value="SUBTILASE_ASP"/>
    <property type="match status" value="1"/>
</dbReference>
<feature type="compositionally biased region" description="Basic and acidic residues" evidence="8">
    <location>
        <begin position="20"/>
        <end position="37"/>
    </location>
</feature>
<evidence type="ECO:0000313" key="12">
    <source>
        <dbReference type="Proteomes" id="UP000199069"/>
    </source>
</evidence>
<dbReference type="EMBL" id="CWKI01000009">
    <property type="protein sequence ID" value="CTR09150.1"/>
    <property type="molecule type" value="Genomic_DNA"/>
</dbReference>
<dbReference type="PRINTS" id="PR00723">
    <property type="entry name" value="SUBTILISIN"/>
</dbReference>
<dbReference type="GO" id="GO:0004252">
    <property type="term" value="F:serine-type endopeptidase activity"/>
    <property type="evidence" value="ECO:0007669"/>
    <property type="project" value="UniProtKB-UniRule"/>
</dbReference>
<dbReference type="CDD" id="cd04077">
    <property type="entry name" value="Peptidases_S8_PCSK9_ProteinaseK_like"/>
    <property type="match status" value="1"/>
</dbReference>
<dbReference type="Pfam" id="PF00082">
    <property type="entry name" value="Peptidase_S8"/>
    <property type="match status" value="1"/>
</dbReference>
<dbReference type="PROSITE" id="PS51892">
    <property type="entry name" value="SUBTILASE"/>
    <property type="match status" value="1"/>
</dbReference>
<dbReference type="SUPFAM" id="SSF54897">
    <property type="entry name" value="Protease propeptides/inhibitors"/>
    <property type="match status" value="1"/>
</dbReference>
<evidence type="ECO:0000256" key="1">
    <source>
        <dbReference type="ARBA" id="ARBA00011073"/>
    </source>
</evidence>
<evidence type="ECO:0000313" key="11">
    <source>
        <dbReference type="EMBL" id="CTR09150.1"/>
    </source>
</evidence>
<evidence type="ECO:0000256" key="5">
    <source>
        <dbReference type="PROSITE-ProRule" id="PRU01240"/>
    </source>
</evidence>
<feature type="active site" description="Charge relay system" evidence="5">
    <location>
        <position position="322"/>
    </location>
</feature>
<sequence>MRVEEGRVRCGSADGLLRASEGDEKSEPGEMGVKQEERVGSRVVVEWFEWSSREEVEDEEEEQVEECPALSEVVRMFVPHALAAALCTALAAHALPAASSSDLAPLLTPTLLAIPHEQHEHTTPTLAHIVEDSYIVVLDDSLTDHDIHQHHAHVDAVHSHTEHALAQASSAHNRRHGVKHRFHVGGKRHSHARSRSARKLKGYSGSFDERTVDQIRAMKGVKYVERDSLVWASDIEKGAPWVRSTAHSLTRAGDLPPRPDSARPMVSAKVGRMTGTHADSSLLRNGQGLARISHRNTLSLGNFNRYEYDSQAGEGVDAYVIDTGVNIDHVELEGRAKWGKTIPNDPDQDLNGHGSHVAGTIASAKYGVAKKANIVAVKVLGAGGSGTMSDVVAGVAWAADSAAEQANLKAQGKNKKHKGSVANMSLGGGKSQALDDAVNAAVEDGLHFAVAAGNDNRDACSYSPAAAEGAITVGASTISDERAYFSNHGKCVDIFAPGLNILSIWNSGNRSVNTISGTSMASPHIAGLAAYMLGSDWAASAALDEALSSSSSQGSFASSLNQFAFGGLKGKPEDHLLSPKALKKAMLKVATKGALHDLNPGSPNLLSFNNYTAPSSTPPKRGKWRTDSSVESSLVEAYLEDLKDELDALKSELKDEIEEVSGLVRELVEEAF</sequence>
<dbReference type="STRING" id="5286.A0A0K3CL16"/>
<feature type="coiled-coil region" evidence="7">
    <location>
        <begin position="632"/>
        <end position="670"/>
    </location>
</feature>
<keyword evidence="2 5" id="KW-0645">Protease</keyword>